<evidence type="ECO:0000313" key="3">
    <source>
        <dbReference type="EMBL" id="OZJ01970.1"/>
    </source>
</evidence>
<feature type="signal peptide" evidence="2">
    <location>
        <begin position="1"/>
        <end position="19"/>
    </location>
</feature>
<proteinExistence type="predicted"/>
<feature type="compositionally biased region" description="Acidic residues" evidence="1">
    <location>
        <begin position="179"/>
        <end position="189"/>
    </location>
</feature>
<dbReference type="EMBL" id="MVBO01000208">
    <property type="protein sequence ID" value="OZJ01970.1"/>
    <property type="molecule type" value="Genomic_DNA"/>
</dbReference>
<sequence>MRFVCLTSLVLLVSLTIQAAVPPSSSIDAALDINDLSTLNRLVQVKATIDPRVIEQVILAKKIQRVLEEEATGTESRAYQDKLNKDMIAHLLRDERMYKVIQALIENKSVQDRMQGILLVPYTVKSPIGEISHENVARWSNQVRDTSVSPLSPEEQAMIERGFARDVSETNPRKRDAEDTQEEEQDVSVEDVENLRHMGFFGMRRFGRFGRFGHGFGFRGLRFRRFPFGGLGFHRFGFWRGSRWRGMGHHPGWGLWSDDDVVPMSELDELEAKLGKGESVQGSSELAILLDEMKQVKEASEKEPDIQLSQTAIETPFFCEADSISQYSRVCSTYFDISATA</sequence>
<evidence type="ECO:0000313" key="4">
    <source>
        <dbReference type="Proteomes" id="UP000242875"/>
    </source>
</evidence>
<protein>
    <submittedName>
        <fullName evidence="3">Uncharacterized protein</fullName>
    </submittedName>
</protein>
<reference evidence="3 4" key="1">
    <citation type="journal article" date="2017" name="Mycologia">
        <title>Bifiguratus adelaidae, gen. et sp. nov., a new member of Mucoromycotina in endophytic and soil-dwelling habitats.</title>
        <authorList>
            <person name="Torres-Cruz T.J."/>
            <person name="Billingsley Tobias T.L."/>
            <person name="Almatruk M."/>
            <person name="Hesse C."/>
            <person name="Kuske C.R."/>
            <person name="Desiro A."/>
            <person name="Benucci G.M."/>
            <person name="Bonito G."/>
            <person name="Stajich J.E."/>
            <person name="Dunlap C."/>
            <person name="Arnold A.E."/>
            <person name="Porras-Alfaro A."/>
        </authorList>
    </citation>
    <scope>NUCLEOTIDE SEQUENCE [LARGE SCALE GENOMIC DNA]</scope>
    <source>
        <strain evidence="3 4">AZ0501</strain>
    </source>
</reference>
<name>A0A261XUE1_9FUNG</name>
<organism evidence="3 4">
    <name type="scientific">Bifiguratus adelaidae</name>
    <dbReference type="NCBI Taxonomy" id="1938954"/>
    <lineage>
        <taxon>Eukaryota</taxon>
        <taxon>Fungi</taxon>
        <taxon>Fungi incertae sedis</taxon>
        <taxon>Mucoromycota</taxon>
        <taxon>Mucoromycotina</taxon>
        <taxon>Endogonomycetes</taxon>
        <taxon>Endogonales</taxon>
        <taxon>Endogonales incertae sedis</taxon>
        <taxon>Bifiguratus</taxon>
    </lineage>
</organism>
<evidence type="ECO:0000256" key="1">
    <source>
        <dbReference type="SAM" id="MobiDB-lite"/>
    </source>
</evidence>
<accession>A0A261XUE1</accession>
<evidence type="ECO:0000256" key="2">
    <source>
        <dbReference type="SAM" id="SignalP"/>
    </source>
</evidence>
<keyword evidence="4" id="KW-1185">Reference proteome</keyword>
<dbReference type="AlphaFoldDB" id="A0A261XUE1"/>
<comment type="caution">
    <text evidence="3">The sequence shown here is derived from an EMBL/GenBank/DDBJ whole genome shotgun (WGS) entry which is preliminary data.</text>
</comment>
<feature type="region of interest" description="Disordered" evidence="1">
    <location>
        <begin position="160"/>
        <end position="189"/>
    </location>
</feature>
<dbReference type="Proteomes" id="UP000242875">
    <property type="component" value="Unassembled WGS sequence"/>
</dbReference>
<keyword evidence="2" id="KW-0732">Signal</keyword>
<feature type="chain" id="PRO_5012717918" evidence="2">
    <location>
        <begin position="20"/>
        <end position="341"/>
    </location>
</feature>
<feature type="compositionally biased region" description="Basic and acidic residues" evidence="1">
    <location>
        <begin position="162"/>
        <end position="178"/>
    </location>
</feature>
<gene>
    <name evidence="3" type="ORF">BZG36_04992</name>
</gene>